<protein>
    <submittedName>
        <fullName evidence="3">Tether containing UBX domain for GLUT4</fullName>
    </submittedName>
</protein>
<dbReference type="PROSITE" id="PS50033">
    <property type="entry name" value="UBX"/>
    <property type="match status" value="1"/>
</dbReference>
<dbReference type="AlphaFoldDB" id="A0A1M2W289"/>
<dbReference type="OMA" id="FRYFRAP"/>
<dbReference type="GO" id="GO:0005634">
    <property type="term" value="C:nucleus"/>
    <property type="evidence" value="ECO:0007669"/>
    <property type="project" value="TreeGrafter"/>
</dbReference>
<dbReference type="PANTHER" id="PTHR46467">
    <property type="entry name" value="TETHER CONTAINING UBX DOMAIN FOR GLUT4"/>
    <property type="match status" value="1"/>
</dbReference>
<feature type="compositionally biased region" description="Low complexity" evidence="1">
    <location>
        <begin position="1"/>
        <end position="17"/>
    </location>
</feature>
<feature type="compositionally biased region" description="Basic and acidic residues" evidence="1">
    <location>
        <begin position="230"/>
        <end position="243"/>
    </location>
</feature>
<comment type="caution">
    <text evidence="3">The sequence shown here is derived from an EMBL/GenBank/DDBJ whole genome shotgun (WGS) entry which is preliminary data.</text>
</comment>
<dbReference type="PANTHER" id="PTHR46467:SF1">
    <property type="entry name" value="TETHER CONTAINING UBX DOMAIN FOR GLUT4"/>
    <property type="match status" value="1"/>
</dbReference>
<feature type="domain" description="UBX" evidence="2">
    <location>
        <begin position="85"/>
        <end position="168"/>
    </location>
</feature>
<evidence type="ECO:0000259" key="2">
    <source>
        <dbReference type="PROSITE" id="PS50033"/>
    </source>
</evidence>
<dbReference type="OrthoDB" id="440781at2759"/>
<dbReference type="EMBL" id="MNAD01000354">
    <property type="protein sequence ID" value="OJT13890.1"/>
    <property type="molecule type" value="Genomic_DNA"/>
</dbReference>
<feature type="region of interest" description="Disordered" evidence="1">
    <location>
        <begin position="200"/>
        <end position="259"/>
    </location>
</feature>
<sequence length="259" mass="28842">MADAATSQASHTASAPAPEKPVFRYFRAPTSAQQPRTELPDHYFDVTAADVRAQQASLTAKRDALHNAPLRTAALREAEDKKRRARWPHTTIRIKFADRSVLERTFPSTDKIKAVYVFVRGSLREDVKPIKFVLYQSPPKREYKVSDPAVRDLTLAELDLAPSSLLLIKFIDDERYNHTDVPAPLDPAVLALAEDFPAPPVYDSNPKQDEKDAKGSGSSIRANLPFGSGKKKDGDDDGGERKYPKWFKLGPSTITERKG</sequence>
<dbReference type="Proteomes" id="UP000184267">
    <property type="component" value="Unassembled WGS sequence"/>
</dbReference>
<dbReference type="Pfam" id="PF00789">
    <property type="entry name" value="UBX"/>
    <property type="match status" value="1"/>
</dbReference>
<dbReference type="SMART" id="SM00166">
    <property type="entry name" value="UBX"/>
    <property type="match status" value="1"/>
</dbReference>
<accession>A0A1M2W289</accession>
<dbReference type="STRING" id="154538.A0A1M2W289"/>
<evidence type="ECO:0000256" key="1">
    <source>
        <dbReference type="SAM" id="MobiDB-lite"/>
    </source>
</evidence>
<evidence type="ECO:0000313" key="3">
    <source>
        <dbReference type="EMBL" id="OJT13890.1"/>
    </source>
</evidence>
<evidence type="ECO:0000313" key="4">
    <source>
        <dbReference type="Proteomes" id="UP000184267"/>
    </source>
</evidence>
<proteinExistence type="predicted"/>
<gene>
    <name evidence="3" type="ORF">TRAPUB_9559</name>
</gene>
<dbReference type="GO" id="GO:0005737">
    <property type="term" value="C:cytoplasm"/>
    <property type="evidence" value="ECO:0007669"/>
    <property type="project" value="TreeGrafter"/>
</dbReference>
<dbReference type="InterPro" id="IPR029071">
    <property type="entry name" value="Ubiquitin-like_domsf"/>
</dbReference>
<keyword evidence="4" id="KW-1185">Reference proteome</keyword>
<name>A0A1M2W289_TRAPU</name>
<feature type="region of interest" description="Disordered" evidence="1">
    <location>
        <begin position="1"/>
        <end position="22"/>
    </location>
</feature>
<dbReference type="GO" id="GO:0012506">
    <property type="term" value="C:vesicle membrane"/>
    <property type="evidence" value="ECO:0007669"/>
    <property type="project" value="TreeGrafter"/>
</dbReference>
<dbReference type="Gene3D" id="3.10.20.90">
    <property type="entry name" value="Phosphatidylinositol 3-kinase Catalytic Subunit, Chain A, domain 1"/>
    <property type="match status" value="1"/>
</dbReference>
<dbReference type="GO" id="GO:0006886">
    <property type="term" value="P:intracellular protein transport"/>
    <property type="evidence" value="ECO:0007669"/>
    <property type="project" value="TreeGrafter"/>
</dbReference>
<dbReference type="SUPFAM" id="SSF54236">
    <property type="entry name" value="Ubiquitin-like"/>
    <property type="match status" value="1"/>
</dbReference>
<organism evidence="3 4">
    <name type="scientific">Trametes pubescens</name>
    <name type="common">White-rot fungus</name>
    <dbReference type="NCBI Taxonomy" id="154538"/>
    <lineage>
        <taxon>Eukaryota</taxon>
        <taxon>Fungi</taxon>
        <taxon>Dikarya</taxon>
        <taxon>Basidiomycota</taxon>
        <taxon>Agaricomycotina</taxon>
        <taxon>Agaricomycetes</taxon>
        <taxon>Polyporales</taxon>
        <taxon>Polyporaceae</taxon>
        <taxon>Trametes</taxon>
    </lineage>
</organism>
<dbReference type="InterPro" id="IPR001012">
    <property type="entry name" value="UBX_dom"/>
</dbReference>
<reference evidence="3 4" key="1">
    <citation type="submission" date="2016-10" db="EMBL/GenBank/DDBJ databases">
        <title>Genome sequence of the basidiomycete white-rot fungus Trametes pubescens.</title>
        <authorList>
            <person name="Makela M.R."/>
            <person name="Granchi Z."/>
            <person name="Peng M."/>
            <person name="De Vries R.P."/>
            <person name="Grigoriev I."/>
            <person name="Riley R."/>
            <person name="Hilden K."/>
        </authorList>
    </citation>
    <scope>NUCLEOTIDE SEQUENCE [LARGE SCALE GENOMIC DNA]</scope>
    <source>
        <strain evidence="3 4">FBCC735</strain>
    </source>
</reference>